<feature type="domain" description="O-acyltransferase WSD1 C-terminal" evidence="9">
    <location>
        <begin position="307"/>
        <end position="450"/>
    </location>
</feature>
<dbReference type="Proteomes" id="UP000604046">
    <property type="component" value="Unassembled WGS sequence"/>
</dbReference>
<comment type="pathway">
    <text evidence="1">Glycerolipid metabolism; triacylglycerol biosynthesis.</text>
</comment>
<dbReference type="EMBL" id="CAJNDS010002382">
    <property type="protein sequence ID" value="CAE7456646.1"/>
    <property type="molecule type" value="Genomic_DNA"/>
</dbReference>
<comment type="caution">
    <text evidence="10">The sequence shown here is derived from an EMBL/GenBank/DDBJ whole genome shotgun (WGS) entry which is preliminary data.</text>
</comment>
<evidence type="ECO:0000256" key="6">
    <source>
        <dbReference type="ARBA" id="ARBA00047604"/>
    </source>
</evidence>
<evidence type="ECO:0000259" key="8">
    <source>
        <dbReference type="Pfam" id="PF03007"/>
    </source>
</evidence>
<dbReference type="SUPFAM" id="SSF52777">
    <property type="entry name" value="CoA-dependent acyltransferases"/>
    <property type="match status" value="1"/>
</dbReference>
<keyword evidence="11" id="KW-1185">Reference proteome</keyword>
<dbReference type="GO" id="GO:0004144">
    <property type="term" value="F:diacylglycerol O-acyltransferase activity"/>
    <property type="evidence" value="ECO:0007669"/>
    <property type="project" value="UniProtKB-EC"/>
</dbReference>
<evidence type="ECO:0000259" key="9">
    <source>
        <dbReference type="Pfam" id="PF06974"/>
    </source>
</evidence>
<evidence type="ECO:0000313" key="11">
    <source>
        <dbReference type="Proteomes" id="UP000604046"/>
    </source>
</evidence>
<dbReference type="GO" id="GO:0047196">
    <property type="term" value="F:long-chain-alcohol O-fatty-acyltransferase activity"/>
    <property type="evidence" value="ECO:0007669"/>
    <property type="project" value="UniProtKB-EC"/>
</dbReference>
<evidence type="ECO:0000256" key="4">
    <source>
        <dbReference type="ARBA" id="ARBA00023315"/>
    </source>
</evidence>
<evidence type="ECO:0000256" key="2">
    <source>
        <dbReference type="ARBA" id="ARBA00005189"/>
    </source>
</evidence>
<dbReference type="AlphaFoldDB" id="A0A812S0B2"/>
<reference evidence="10" key="1">
    <citation type="submission" date="2021-02" db="EMBL/GenBank/DDBJ databases">
        <authorList>
            <person name="Dougan E. K."/>
            <person name="Rhodes N."/>
            <person name="Thang M."/>
            <person name="Chan C."/>
        </authorList>
    </citation>
    <scope>NUCLEOTIDE SEQUENCE</scope>
</reference>
<dbReference type="GO" id="GO:0019432">
    <property type="term" value="P:triglyceride biosynthetic process"/>
    <property type="evidence" value="ECO:0007669"/>
    <property type="project" value="UniProtKB-UniPathway"/>
</dbReference>
<dbReference type="PANTHER" id="PTHR31650">
    <property type="entry name" value="O-ACYLTRANSFERASE (WSD1-LIKE) FAMILY PROTEIN"/>
    <property type="match status" value="1"/>
</dbReference>
<dbReference type="UniPathway" id="UPA00282"/>
<evidence type="ECO:0000256" key="7">
    <source>
        <dbReference type="ARBA" id="ARBA00048109"/>
    </source>
</evidence>
<dbReference type="InterPro" id="IPR009721">
    <property type="entry name" value="O-acyltransferase_WSD1_C"/>
</dbReference>
<dbReference type="InterPro" id="IPR045034">
    <property type="entry name" value="O-acyltransferase_WSD1-like"/>
</dbReference>
<comment type="pathway">
    <text evidence="2">Lipid metabolism.</text>
</comment>
<dbReference type="OrthoDB" id="421583at2759"/>
<keyword evidence="4" id="KW-0012">Acyltransferase</keyword>
<comment type="catalytic activity">
    <reaction evidence="6">
        <text>a long chain fatty alcohol + a fatty acyl-CoA = a long-chain alcohol wax ester + CoA</text>
        <dbReference type="Rhea" id="RHEA:38443"/>
        <dbReference type="ChEBI" id="CHEBI:17135"/>
        <dbReference type="ChEBI" id="CHEBI:57287"/>
        <dbReference type="ChEBI" id="CHEBI:77636"/>
        <dbReference type="ChEBI" id="CHEBI:235323"/>
        <dbReference type="EC" id="2.3.1.75"/>
    </reaction>
</comment>
<comment type="catalytic activity">
    <reaction evidence="7">
        <text>an acyl-CoA + a 1,2-diacyl-sn-glycerol = a triacyl-sn-glycerol + CoA</text>
        <dbReference type="Rhea" id="RHEA:10868"/>
        <dbReference type="ChEBI" id="CHEBI:17815"/>
        <dbReference type="ChEBI" id="CHEBI:57287"/>
        <dbReference type="ChEBI" id="CHEBI:58342"/>
        <dbReference type="ChEBI" id="CHEBI:64615"/>
        <dbReference type="EC" id="2.3.1.20"/>
    </reaction>
</comment>
<accession>A0A812S0B2</accession>
<dbReference type="Pfam" id="PF06974">
    <property type="entry name" value="WS_DGAT_C"/>
    <property type="match status" value="1"/>
</dbReference>
<sequence length="456" mass="51197">MTRIHRTRGISDTFGATVWDKATSDVLNRGVLIVPFLWFKDPLDVAQVRQQLLQKLLPIMRFRSKIVPVKDMLSTATAFQELDQATLEAALPELVTAVDDVKNRADLDSFVSAMYNQPWEPELPLWRAYVINNFDDGRSLLVMNINHTIGDGVALLDVLDAIIDGDADGNPISPKKSVSRMPVPASCMEGCVMQMKGLWRAFYGPFIKDQLPGDPRNKLKSKDGRRPGKAKAVFSTSPVPLQEVKAIKNQLPGATINDILMTLTDLTLREYFLRYEPAALRQQVRANMPISMRREDDHDVYNPELFGNRFSQGHLYFPLHIEDPLEVMRQMKAQIDVIKISPEPIVRDKIVKFITTQSCFPPSLTAKLLLDAFGKVTVMLSNVVGPTGEVQFLGQTLDDMTFFAMAPLGLYFGIVQYKGEIKVGICVDAAVEAEPKRLGECWEEAYRKLKAAVLNR</sequence>
<dbReference type="PANTHER" id="PTHR31650:SF1">
    <property type="entry name" value="WAX ESTER SYNTHASE_DIACYLGLYCEROL ACYLTRANSFERASE 4-RELATED"/>
    <property type="match status" value="1"/>
</dbReference>
<feature type="domain" description="O-acyltransferase WSD1-like N-terminal" evidence="8">
    <location>
        <begin position="102"/>
        <end position="177"/>
    </location>
</feature>
<dbReference type="InterPro" id="IPR004255">
    <property type="entry name" value="O-acyltransferase_WSD1_N"/>
</dbReference>
<dbReference type="GO" id="GO:0005886">
    <property type="term" value="C:plasma membrane"/>
    <property type="evidence" value="ECO:0007669"/>
    <property type="project" value="TreeGrafter"/>
</dbReference>
<keyword evidence="3" id="KW-0808">Transferase</keyword>
<evidence type="ECO:0000256" key="1">
    <source>
        <dbReference type="ARBA" id="ARBA00004771"/>
    </source>
</evidence>
<protein>
    <submittedName>
        <fullName evidence="10">WSD1 protein</fullName>
    </submittedName>
</protein>
<comment type="similarity">
    <text evidence="5">In the N-terminal section; belongs to the long-chain O-acyltransferase family.</text>
</comment>
<evidence type="ECO:0000313" key="10">
    <source>
        <dbReference type="EMBL" id="CAE7456646.1"/>
    </source>
</evidence>
<organism evidence="10 11">
    <name type="scientific">Symbiodinium natans</name>
    <dbReference type="NCBI Taxonomy" id="878477"/>
    <lineage>
        <taxon>Eukaryota</taxon>
        <taxon>Sar</taxon>
        <taxon>Alveolata</taxon>
        <taxon>Dinophyceae</taxon>
        <taxon>Suessiales</taxon>
        <taxon>Symbiodiniaceae</taxon>
        <taxon>Symbiodinium</taxon>
    </lineage>
</organism>
<dbReference type="Pfam" id="PF03007">
    <property type="entry name" value="WS_DGAT_cat"/>
    <property type="match status" value="1"/>
</dbReference>
<evidence type="ECO:0000256" key="3">
    <source>
        <dbReference type="ARBA" id="ARBA00022679"/>
    </source>
</evidence>
<gene>
    <name evidence="10" type="primary">WSD1</name>
    <name evidence="10" type="ORF">SNAT2548_LOCUS25208</name>
</gene>
<name>A0A812S0B2_9DINO</name>
<proteinExistence type="inferred from homology"/>
<evidence type="ECO:0000256" key="5">
    <source>
        <dbReference type="ARBA" id="ARBA00024360"/>
    </source>
</evidence>